<organism evidence="2 3">
    <name type="scientific">Bradyrhizobium lablabi</name>
    <dbReference type="NCBI Taxonomy" id="722472"/>
    <lineage>
        <taxon>Bacteria</taxon>
        <taxon>Pseudomonadati</taxon>
        <taxon>Pseudomonadota</taxon>
        <taxon>Alphaproteobacteria</taxon>
        <taxon>Hyphomicrobiales</taxon>
        <taxon>Nitrobacteraceae</taxon>
        <taxon>Bradyrhizobium</taxon>
    </lineage>
</organism>
<dbReference type="GO" id="GO:0005886">
    <property type="term" value="C:plasma membrane"/>
    <property type="evidence" value="ECO:0007669"/>
    <property type="project" value="TreeGrafter"/>
</dbReference>
<reference evidence="2 3" key="1">
    <citation type="submission" date="2016-11" db="EMBL/GenBank/DDBJ databases">
        <authorList>
            <person name="Jaros S."/>
            <person name="Januszkiewicz K."/>
            <person name="Wedrychowicz H."/>
        </authorList>
    </citation>
    <scope>NUCLEOTIDE SEQUENCE [LARGE SCALE GENOMIC DNA]</scope>
    <source>
        <strain evidence="2 3">GAS499</strain>
    </source>
</reference>
<dbReference type="Proteomes" id="UP000189935">
    <property type="component" value="Chromosome I"/>
</dbReference>
<feature type="transmembrane region" description="Helical" evidence="1">
    <location>
        <begin position="103"/>
        <end position="126"/>
    </location>
</feature>
<keyword evidence="1" id="KW-1133">Transmembrane helix</keyword>
<dbReference type="InterPro" id="IPR005325">
    <property type="entry name" value="DUF308_memb"/>
</dbReference>
<protein>
    <submittedName>
        <fullName evidence="2">Uncharacterized membrane protein HdeD, DUF308 family</fullName>
    </submittedName>
</protein>
<evidence type="ECO:0000313" key="2">
    <source>
        <dbReference type="EMBL" id="SHJ28264.1"/>
    </source>
</evidence>
<dbReference type="EMBL" id="LT670844">
    <property type="protein sequence ID" value="SHJ28264.1"/>
    <property type="molecule type" value="Genomic_DNA"/>
</dbReference>
<keyword evidence="1" id="KW-0472">Membrane</keyword>
<proteinExistence type="predicted"/>
<feature type="transmembrane region" description="Helical" evidence="1">
    <location>
        <begin position="48"/>
        <end position="71"/>
    </location>
</feature>
<feature type="transmembrane region" description="Helical" evidence="1">
    <location>
        <begin position="163"/>
        <end position="187"/>
    </location>
</feature>
<evidence type="ECO:0000313" key="3">
    <source>
        <dbReference type="Proteomes" id="UP000189935"/>
    </source>
</evidence>
<dbReference type="RefSeq" id="WP_079536158.1">
    <property type="nucleotide sequence ID" value="NZ_LT670844.1"/>
</dbReference>
<gene>
    <name evidence="2" type="ORF">SAMN05444159_0191</name>
</gene>
<evidence type="ECO:0000256" key="1">
    <source>
        <dbReference type="SAM" id="Phobius"/>
    </source>
</evidence>
<name>A0A1M6I1Y5_9BRAD</name>
<feature type="transmembrane region" description="Helical" evidence="1">
    <location>
        <begin position="21"/>
        <end position="42"/>
    </location>
</feature>
<dbReference type="PANTHER" id="PTHR34989:SF1">
    <property type="entry name" value="PROTEIN HDED"/>
    <property type="match status" value="1"/>
</dbReference>
<dbReference type="OrthoDB" id="21979at2"/>
<feature type="transmembrane region" description="Helical" evidence="1">
    <location>
        <begin position="78"/>
        <end position="97"/>
    </location>
</feature>
<sequence length="192" mass="20560">MTLPQDITRLQSEVSAAVREHWKAFLIEGILLVVLGLAAMIVPPLASLAVTIFLGWMFLISGIAGLVLTFWARQMPGFWWSLISAVLAIAAGIILLARPVQGVLTLTIVVGAYFLAEGVATIMYALEHRRELSERWSWLLIGGIMDILISFIIISGLPGSAEWAIGLLVGINLLFGGATLIGVALAARKGAL</sequence>
<feature type="transmembrane region" description="Helical" evidence="1">
    <location>
        <begin position="138"/>
        <end position="157"/>
    </location>
</feature>
<keyword evidence="1" id="KW-0812">Transmembrane</keyword>
<accession>A0A1M6I1Y5</accession>
<dbReference type="Pfam" id="PF03729">
    <property type="entry name" value="DUF308"/>
    <property type="match status" value="1"/>
</dbReference>
<dbReference type="AlphaFoldDB" id="A0A1M6I1Y5"/>
<dbReference type="InterPro" id="IPR052712">
    <property type="entry name" value="Acid_resist_chaperone_HdeD"/>
</dbReference>
<dbReference type="PANTHER" id="PTHR34989">
    <property type="entry name" value="PROTEIN HDED"/>
    <property type="match status" value="1"/>
</dbReference>